<dbReference type="InterPro" id="IPR043917">
    <property type="entry name" value="DUF5753"/>
</dbReference>
<evidence type="ECO:0000259" key="1">
    <source>
        <dbReference type="Pfam" id="PF19054"/>
    </source>
</evidence>
<comment type="caution">
    <text evidence="2">The sequence shown here is derived from an EMBL/GenBank/DDBJ whole genome shotgun (WGS) entry which is preliminary data.</text>
</comment>
<sequence length="91" mass="10170">MRNKLERLSAAINLPQVRFGVVPLGAGLPRATPYRFLDHRRQLVQFDTYTAELSLTRPDEIAAAYARAFERLTALAVYGPRGPCSDSYVTT</sequence>
<name>A0A8J4E6Q5_9ACTN</name>
<proteinExistence type="predicted"/>
<accession>A0A8J4E6Q5</accession>
<dbReference type="AlphaFoldDB" id="A0A8J4E6Q5"/>
<evidence type="ECO:0000313" key="3">
    <source>
        <dbReference type="Proteomes" id="UP000612585"/>
    </source>
</evidence>
<organism evidence="2 3">
    <name type="scientific">Virgisporangium aurantiacum</name>
    <dbReference type="NCBI Taxonomy" id="175570"/>
    <lineage>
        <taxon>Bacteria</taxon>
        <taxon>Bacillati</taxon>
        <taxon>Actinomycetota</taxon>
        <taxon>Actinomycetes</taxon>
        <taxon>Micromonosporales</taxon>
        <taxon>Micromonosporaceae</taxon>
        <taxon>Virgisporangium</taxon>
    </lineage>
</organism>
<dbReference type="Proteomes" id="UP000612585">
    <property type="component" value="Unassembled WGS sequence"/>
</dbReference>
<dbReference type="EMBL" id="BOPG01000114">
    <property type="protein sequence ID" value="GIJ64345.1"/>
    <property type="molecule type" value="Genomic_DNA"/>
</dbReference>
<protein>
    <recommendedName>
        <fullName evidence="1">DUF5753 domain-containing protein</fullName>
    </recommendedName>
</protein>
<reference evidence="2" key="1">
    <citation type="submission" date="2021-01" db="EMBL/GenBank/DDBJ databases">
        <title>Whole genome shotgun sequence of Virgisporangium aurantiacum NBRC 16421.</title>
        <authorList>
            <person name="Komaki H."/>
            <person name="Tamura T."/>
        </authorList>
    </citation>
    <scope>NUCLEOTIDE SEQUENCE</scope>
    <source>
        <strain evidence="2">NBRC 16421</strain>
    </source>
</reference>
<evidence type="ECO:0000313" key="2">
    <source>
        <dbReference type="EMBL" id="GIJ64345.1"/>
    </source>
</evidence>
<keyword evidence="3" id="KW-1185">Reference proteome</keyword>
<dbReference type="Pfam" id="PF19054">
    <property type="entry name" value="DUF5753"/>
    <property type="match status" value="1"/>
</dbReference>
<feature type="domain" description="DUF5753" evidence="1">
    <location>
        <begin position="1"/>
        <end position="77"/>
    </location>
</feature>
<gene>
    <name evidence="2" type="ORF">Vau01_118610</name>
</gene>